<evidence type="ECO:0000313" key="2">
    <source>
        <dbReference type="EMBL" id="QHT06000.1"/>
    </source>
</evidence>
<feature type="region of interest" description="Disordered" evidence="1">
    <location>
        <begin position="190"/>
        <end position="220"/>
    </location>
</feature>
<reference evidence="2" key="1">
    <citation type="journal article" date="2020" name="Nature">
        <title>Giant virus diversity and host interactions through global metagenomics.</title>
        <authorList>
            <person name="Schulz F."/>
            <person name="Roux S."/>
            <person name="Paez-Espino D."/>
            <person name="Jungbluth S."/>
            <person name="Walsh D.A."/>
            <person name="Denef V.J."/>
            <person name="McMahon K.D."/>
            <person name="Konstantinidis K.T."/>
            <person name="Eloe-Fadrosh E.A."/>
            <person name="Kyrpides N.C."/>
            <person name="Woyke T."/>
        </authorList>
    </citation>
    <scope>NUCLEOTIDE SEQUENCE</scope>
    <source>
        <strain evidence="2">GVMAG-M-3300021425-14</strain>
    </source>
</reference>
<feature type="compositionally biased region" description="Polar residues" evidence="1">
    <location>
        <begin position="714"/>
        <end position="730"/>
    </location>
</feature>
<dbReference type="AlphaFoldDB" id="A0A6C0CQ64"/>
<dbReference type="EMBL" id="MN739462">
    <property type="protein sequence ID" value="QHT06000.1"/>
    <property type="molecule type" value="Genomic_DNA"/>
</dbReference>
<feature type="compositionally biased region" description="Low complexity" evidence="1">
    <location>
        <begin position="743"/>
        <end position="769"/>
    </location>
</feature>
<accession>A0A6C0CQ64</accession>
<name>A0A6C0CQ64_9ZZZZ</name>
<evidence type="ECO:0000256" key="1">
    <source>
        <dbReference type="SAM" id="MobiDB-lite"/>
    </source>
</evidence>
<feature type="compositionally biased region" description="Polar residues" evidence="1">
    <location>
        <begin position="849"/>
        <end position="866"/>
    </location>
</feature>
<feature type="compositionally biased region" description="Acidic residues" evidence="1">
    <location>
        <begin position="818"/>
        <end position="836"/>
    </location>
</feature>
<proteinExistence type="predicted"/>
<feature type="compositionally biased region" description="Basic and acidic residues" evidence="1">
    <location>
        <begin position="770"/>
        <end position="817"/>
    </location>
</feature>
<feature type="region of interest" description="Disordered" evidence="1">
    <location>
        <begin position="1"/>
        <end position="43"/>
    </location>
</feature>
<feature type="compositionally biased region" description="Low complexity" evidence="1">
    <location>
        <begin position="700"/>
        <end position="713"/>
    </location>
</feature>
<organism evidence="2">
    <name type="scientific">viral metagenome</name>
    <dbReference type="NCBI Taxonomy" id="1070528"/>
    <lineage>
        <taxon>unclassified sequences</taxon>
        <taxon>metagenomes</taxon>
        <taxon>organismal metagenomes</taxon>
    </lineage>
</organism>
<sequence>MNISRGKIKKLRRSKSQSRRKLPKNKKNKRPRTGQNRSFRKKKYINLKNSSLKKLGKKRRRIRFQRGGFLIEDMKPYIPNENLLEKIKESEEGKKYIGNISQEGDTADDYTNNVFDFKRDISDKQSPEEWLTLFKSDKSPFKKFFENIELNEFEGNDSVVEDEDTVPYDSQEQLPTNIESQQEQEVVVAVSKEEEANEEEPPIPPREDSEQPVQPLDASNYGSEDIYKQWLKYRQENLPIQPPCKNTVHVYKKVCVYIKTEINKMQKPGADHIRIFNVINNKYLNKMYAQRRIQSKSKSSQHMRELINLDFEKLVEHYFHVLVYYSNKNNEDINEKLDKLFESNKSDAYTDDIDKNGNKIHMINKSIPKWKFNELRKKYPYEYVYIPTSQEKNQEEQMTMLKELEGVKIETNKYFESVDKLHSSHSKLENYVREKGNVSLGKTPAITLLKQGNLFRVKYRYPFIPGSFEQNYSTEMNTNTLTFNPGTVWKDKPKPSKTSMIPFKTKHDEAQYVKVVFNVNLKTPNKSKVQKFVIHVPKTSLTFNNKISEVNLQFKDLYEPKNNKIINGKKSKDGVKFYKPLDILIPGVQDCMANSVDSGVFSSLESIKARQAKEANQRINKLKIDLRKSKMNEGDATLCTNKIRDMEADLLENNAMTISYDPASKNVYVSKVENLTDFAESLKINLEELHDIDNKKPDLVSNNTNVGNNNSVGEMSTQQPGSNNSSTIHTPSFIKKAMGPKNSSSSYRSGSSGSSSSGSSSSGSSLSGSEKPKQSNDKNEEDKKEEDKKEEGEKEEGKKEEGEKDAGEKEEGKKEEGEKEEGEKEEDEKIDTDIESEIVAVVEAHKTNETTIPEPSKSIENPESNN</sequence>
<protein>
    <submittedName>
        <fullName evidence="2">Uncharacterized protein</fullName>
    </submittedName>
</protein>
<feature type="region of interest" description="Disordered" evidence="1">
    <location>
        <begin position="695"/>
        <end position="866"/>
    </location>
</feature>